<proteinExistence type="predicted"/>
<dbReference type="Proteomes" id="UP001161247">
    <property type="component" value="Chromosome 1"/>
</dbReference>
<dbReference type="GO" id="GO:0016020">
    <property type="term" value="C:membrane"/>
    <property type="evidence" value="ECO:0007669"/>
    <property type="project" value="UniProtKB-SubCell"/>
</dbReference>
<sequence length="174" mass="20223">MKKTSTLATTIVEMRVHMDCPGCESKIRKAIHKLDGVDNVDIDMSMQKVMVTGWIDQEKVLETVRKTGRLAELWPFPHHPENHAFNYTYYDQFYQPPASRFTVNPETYYSVEPTYVDPNYDDYDNEFFSTYNYNVPGYNGQDNEYYQEAPATTVFSERTSAMFSDENAHGCSIM</sequence>
<dbReference type="GO" id="GO:0046872">
    <property type="term" value="F:metal ion binding"/>
    <property type="evidence" value="ECO:0007669"/>
    <property type="project" value="UniProtKB-KW"/>
</dbReference>
<comment type="subcellular location">
    <subcellularLocation>
        <location evidence="1">Membrane</location>
        <topology evidence="1">Peripheral membrane protein</topology>
    </subcellularLocation>
</comment>
<dbReference type="PANTHER" id="PTHR22814">
    <property type="entry name" value="COPPER TRANSPORT PROTEIN ATOX1-RELATED"/>
    <property type="match status" value="1"/>
</dbReference>
<evidence type="ECO:0000313" key="5">
    <source>
        <dbReference type="Proteomes" id="UP001161247"/>
    </source>
</evidence>
<evidence type="ECO:0000313" key="4">
    <source>
        <dbReference type="EMBL" id="CAI9087287.1"/>
    </source>
</evidence>
<gene>
    <name evidence="4" type="ORF">OLC1_LOCUS153</name>
</gene>
<dbReference type="Pfam" id="PF00403">
    <property type="entry name" value="HMA"/>
    <property type="match status" value="1"/>
</dbReference>
<protein>
    <submittedName>
        <fullName evidence="4">OLC1v1021325C2</fullName>
    </submittedName>
</protein>
<dbReference type="Gene3D" id="3.30.70.100">
    <property type="match status" value="1"/>
</dbReference>
<dbReference type="GO" id="GO:0009626">
    <property type="term" value="P:plant-type hypersensitive response"/>
    <property type="evidence" value="ECO:0007669"/>
    <property type="project" value="UniProtKB-KW"/>
</dbReference>
<accession>A0AAV1BZ21</accession>
<organism evidence="4 5">
    <name type="scientific">Oldenlandia corymbosa var. corymbosa</name>
    <dbReference type="NCBI Taxonomy" id="529605"/>
    <lineage>
        <taxon>Eukaryota</taxon>
        <taxon>Viridiplantae</taxon>
        <taxon>Streptophyta</taxon>
        <taxon>Embryophyta</taxon>
        <taxon>Tracheophyta</taxon>
        <taxon>Spermatophyta</taxon>
        <taxon>Magnoliopsida</taxon>
        <taxon>eudicotyledons</taxon>
        <taxon>Gunneridae</taxon>
        <taxon>Pentapetalae</taxon>
        <taxon>asterids</taxon>
        <taxon>lamiids</taxon>
        <taxon>Gentianales</taxon>
        <taxon>Rubiaceae</taxon>
        <taxon>Rubioideae</taxon>
        <taxon>Spermacoceae</taxon>
        <taxon>Hedyotis-Oldenlandia complex</taxon>
        <taxon>Oldenlandia</taxon>
    </lineage>
</organism>
<dbReference type="PANTHER" id="PTHR22814:SF351">
    <property type="entry name" value="HEAVY METAL-ASSOCIATED ISOPRENYLATED PLANT PROTEIN 28"/>
    <property type="match status" value="1"/>
</dbReference>
<feature type="domain" description="HMA" evidence="3">
    <location>
        <begin position="9"/>
        <end position="72"/>
    </location>
</feature>
<evidence type="ECO:0000256" key="2">
    <source>
        <dbReference type="ARBA" id="ARBA00022723"/>
    </source>
</evidence>
<dbReference type="AlphaFoldDB" id="A0AAV1BZ21"/>
<dbReference type="SUPFAM" id="SSF55008">
    <property type="entry name" value="HMA, heavy metal-associated domain"/>
    <property type="match status" value="1"/>
</dbReference>
<dbReference type="InterPro" id="IPR036163">
    <property type="entry name" value="HMA_dom_sf"/>
</dbReference>
<evidence type="ECO:0000259" key="3">
    <source>
        <dbReference type="PROSITE" id="PS50846"/>
    </source>
</evidence>
<reference evidence="4" key="1">
    <citation type="submission" date="2023-03" db="EMBL/GenBank/DDBJ databases">
        <authorList>
            <person name="Julca I."/>
        </authorList>
    </citation>
    <scope>NUCLEOTIDE SEQUENCE</scope>
</reference>
<dbReference type="EMBL" id="OX459118">
    <property type="protein sequence ID" value="CAI9087287.1"/>
    <property type="molecule type" value="Genomic_DNA"/>
</dbReference>
<keyword evidence="2" id="KW-0479">Metal-binding</keyword>
<dbReference type="PROSITE" id="PS50846">
    <property type="entry name" value="HMA_2"/>
    <property type="match status" value="1"/>
</dbReference>
<name>A0AAV1BZ21_OLDCO</name>
<dbReference type="InterPro" id="IPR006121">
    <property type="entry name" value="HMA_dom"/>
</dbReference>
<keyword evidence="5" id="KW-1185">Reference proteome</keyword>
<evidence type="ECO:0000256" key="1">
    <source>
        <dbReference type="ARBA" id="ARBA00004170"/>
    </source>
</evidence>
<dbReference type="CDD" id="cd00371">
    <property type="entry name" value="HMA"/>
    <property type="match status" value="1"/>
</dbReference>